<gene>
    <name evidence="1" type="ORF">PHLGIDRAFT_534820</name>
</gene>
<evidence type="ECO:0000313" key="1">
    <source>
        <dbReference type="EMBL" id="KIP01346.1"/>
    </source>
</evidence>
<reference evidence="1 2" key="1">
    <citation type="journal article" date="2014" name="PLoS Genet.">
        <title>Analysis of the Phlebiopsis gigantea genome, transcriptome and secretome provides insight into its pioneer colonization strategies of wood.</title>
        <authorList>
            <person name="Hori C."/>
            <person name="Ishida T."/>
            <person name="Igarashi K."/>
            <person name="Samejima M."/>
            <person name="Suzuki H."/>
            <person name="Master E."/>
            <person name="Ferreira P."/>
            <person name="Ruiz-Duenas F.J."/>
            <person name="Held B."/>
            <person name="Canessa P."/>
            <person name="Larrondo L.F."/>
            <person name="Schmoll M."/>
            <person name="Druzhinina I.S."/>
            <person name="Kubicek C.P."/>
            <person name="Gaskell J.A."/>
            <person name="Kersten P."/>
            <person name="St John F."/>
            <person name="Glasner J."/>
            <person name="Sabat G."/>
            <person name="Splinter BonDurant S."/>
            <person name="Syed K."/>
            <person name="Yadav J."/>
            <person name="Mgbeahuruike A.C."/>
            <person name="Kovalchuk A."/>
            <person name="Asiegbu F.O."/>
            <person name="Lackner G."/>
            <person name="Hoffmeister D."/>
            <person name="Rencoret J."/>
            <person name="Gutierrez A."/>
            <person name="Sun H."/>
            <person name="Lindquist E."/>
            <person name="Barry K."/>
            <person name="Riley R."/>
            <person name="Grigoriev I.V."/>
            <person name="Henrissat B."/>
            <person name="Kues U."/>
            <person name="Berka R.M."/>
            <person name="Martinez A.T."/>
            <person name="Covert S.F."/>
            <person name="Blanchette R.A."/>
            <person name="Cullen D."/>
        </authorList>
    </citation>
    <scope>NUCLEOTIDE SEQUENCE [LARGE SCALE GENOMIC DNA]</scope>
    <source>
        <strain evidence="1 2">11061_1 CR5-6</strain>
    </source>
</reference>
<dbReference type="HOGENOM" id="CLU_3125597_0_0_1"/>
<evidence type="ECO:0000313" key="2">
    <source>
        <dbReference type="Proteomes" id="UP000053257"/>
    </source>
</evidence>
<protein>
    <submittedName>
        <fullName evidence="1">Fungal mating type pheromone</fullName>
    </submittedName>
</protein>
<dbReference type="Proteomes" id="UP000053257">
    <property type="component" value="Unassembled WGS sequence"/>
</dbReference>
<proteinExistence type="predicted"/>
<name>A0A0C3RPF3_PHLG1</name>
<dbReference type="AlphaFoldDB" id="A0A0C3RPF3"/>
<accession>A0A0C3RPF3</accession>
<organism evidence="1 2">
    <name type="scientific">Phlebiopsis gigantea (strain 11061_1 CR5-6)</name>
    <name type="common">White-rot fungus</name>
    <name type="synonym">Peniophora gigantea</name>
    <dbReference type="NCBI Taxonomy" id="745531"/>
    <lineage>
        <taxon>Eukaryota</taxon>
        <taxon>Fungi</taxon>
        <taxon>Dikarya</taxon>
        <taxon>Basidiomycota</taxon>
        <taxon>Agaricomycotina</taxon>
        <taxon>Agaricomycetes</taxon>
        <taxon>Polyporales</taxon>
        <taxon>Phanerochaetaceae</taxon>
        <taxon>Phlebiopsis</taxon>
    </lineage>
</organism>
<keyword evidence="2" id="KW-1185">Reference proteome</keyword>
<sequence>MPSGDEFQDLSMISLAPVEAGDDISVSFPDLLVDEEHFDGSNSFSWCTIA</sequence>
<dbReference type="EMBL" id="KN840814">
    <property type="protein sequence ID" value="KIP01346.1"/>
    <property type="molecule type" value="Genomic_DNA"/>
</dbReference>